<keyword evidence="2" id="KW-1185">Reference proteome</keyword>
<dbReference type="EMBL" id="VYYT01000356">
    <property type="protein sequence ID" value="KAK2740054.1"/>
    <property type="molecule type" value="Genomic_DNA"/>
</dbReference>
<organism evidence="1 2">
    <name type="scientific">Colletotrichum kahawae</name>
    <name type="common">Coffee berry disease fungus</name>
    <dbReference type="NCBI Taxonomy" id="34407"/>
    <lineage>
        <taxon>Eukaryota</taxon>
        <taxon>Fungi</taxon>
        <taxon>Dikarya</taxon>
        <taxon>Ascomycota</taxon>
        <taxon>Pezizomycotina</taxon>
        <taxon>Sordariomycetes</taxon>
        <taxon>Hypocreomycetidae</taxon>
        <taxon>Glomerellales</taxon>
        <taxon>Glomerellaceae</taxon>
        <taxon>Colletotrichum</taxon>
        <taxon>Colletotrichum gloeosporioides species complex</taxon>
    </lineage>
</organism>
<evidence type="ECO:0000313" key="2">
    <source>
        <dbReference type="Proteomes" id="UP001281614"/>
    </source>
</evidence>
<accession>A0AAE0D1B9</accession>
<gene>
    <name evidence="1" type="ORF">CKAH01_07223</name>
</gene>
<protein>
    <submittedName>
        <fullName evidence="1">Uncharacterized protein</fullName>
    </submittedName>
</protein>
<dbReference type="Proteomes" id="UP001281614">
    <property type="component" value="Unassembled WGS sequence"/>
</dbReference>
<evidence type="ECO:0000313" key="1">
    <source>
        <dbReference type="EMBL" id="KAK2740054.1"/>
    </source>
</evidence>
<reference evidence="1" key="1">
    <citation type="submission" date="2023-02" db="EMBL/GenBank/DDBJ databases">
        <title>Colletotrichum kahawae CIFC_Que2 genome sequencing and assembly.</title>
        <authorList>
            <person name="Baroncelli R."/>
        </authorList>
    </citation>
    <scope>NUCLEOTIDE SEQUENCE</scope>
    <source>
        <strain evidence="1">CIFC_Que2</strain>
    </source>
</reference>
<name>A0AAE0D1B9_COLKA</name>
<dbReference type="AlphaFoldDB" id="A0AAE0D1B9"/>
<comment type="caution">
    <text evidence="1">The sequence shown here is derived from an EMBL/GenBank/DDBJ whole genome shotgun (WGS) entry which is preliminary data.</text>
</comment>
<proteinExistence type="predicted"/>
<sequence length="182" mass="20749">MAVFTKLRPRVKAHRLNGTFDTVTRLAGNALSFCNLFWSLVFMQKILLIQDLLISLFQFSVGFQQFSHCVVPIQACIRNRPNILPTATAKGLSARREQDLNCFQSSVFSSPLEGRSPPEYGTRSVWIRFQFQEPAQYHRIPFHSSYLESRGTKIPARFVVDIGTEVEKPFHYLPVAATNGRL</sequence>